<protein>
    <submittedName>
        <fullName evidence="1">Glycoside hydrolase family 28 protein</fullName>
    </submittedName>
</protein>
<evidence type="ECO:0000313" key="2">
    <source>
        <dbReference type="Proteomes" id="UP000814140"/>
    </source>
</evidence>
<sequence length="403" mass="43169">MGIVHLVASTLAALLSAVAVPSPDIADCIVRRARGRDDGPAFARAVERCETVVVPKGETIVIATALNMTGLRDKHISMEGTIKFTDDITYWTGNAFFFDFQNQSTFWLLGGHNVLLDGGGTLDGSGQAWYDAFAQNSSLIRPITLTVFNGQHITVRDITQINSPEWFNFVYGSNNVLYDNLHINAVSTSNNTIKNTDGWDIYRSDSVVIKNSVVNNGDDCVSFKPNATNILVSSLQCNGSHGISVGSLGQYPGIYDIVENVYSTNITMSNAQNGARIKAWAGPNVGSGIVKNITFNGFLEENVDNPVVIDQCYETDAALCAQFPSNTLIQDVWFDNISGTSSGADKSVVASLACSPDSRCSNVNVNNVSLTPPPQDGMATYSCQNLNVSGNAARLFGTCSSTG</sequence>
<dbReference type="EMBL" id="MU277189">
    <property type="protein sequence ID" value="KAI0067607.1"/>
    <property type="molecule type" value="Genomic_DNA"/>
</dbReference>
<reference evidence="1" key="2">
    <citation type="journal article" date="2022" name="New Phytol.">
        <title>Evolutionary transition to the ectomycorrhizal habit in the genomes of a hyperdiverse lineage of mushroom-forming fungi.</title>
        <authorList>
            <person name="Looney B."/>
            <person name="Miyauchi S."/>
            <person name="Morin E."/>
            <person name="Drula E."/>
            <person name="Courty P.E."/>
            <person name="Kohler A."/>
            <person name="Kuo A."/>
            <person name="LaButti K."/>
            <person name="Pangilinan J."/>
            <person name="Lipzen A."/>
            <person name="Riley R."/>
            <person name="Andreopoulos W."/>
            <person name="He G."/>
            <person name="Johnson J."/>
            <person name="Nolan M."/>
            <person name="Tritt A."/>
            <person name="Barry K.W."/>
            <person name="Grigoriev I.V."/>
            <person name="Nagy L.G."/>
            <person name="Hibbett D."/>
            <person name="Henrissat B."/>
            <person name="Matheny P.B."/>
            <person name="Labbe J."/>
            <person name="Martin F.M."/>
        </authorList>
    </citation>
    <scope>NUCLEOTIDE SEQUENCE</scope>
    <source>
        <strain evidence="1">HHB10654</strain>
    </source>
</reference>
<keyword evidence="1" id="KW-0378">Hydrolase</keyword>
<evidence type="ECO:0000313" key="1">
    <source>
        <dbReference type="EMBL" id="KAI0067607.1"/>
    </source>
</evidence>
<accession>A0ACB8TGQ9</accession>
<organism evidence="1 2">
    <name type="scientific">Artomyces pyxidatus</name>
    <dbReference type="NCBI Taxonomy" id="48021"/>
    <lineage>
        <taxon>Eukaryota</taxon>
        <taxon>Fungi</taxon>
        <taxon>Dikarya</taxon>
        <taxon>Basidiomycota</taxon>
        <taxon>Agaricomycotina</taxon>
        <taxon>Agaricomycetes</taxon>
        <taxon>Russulales</taxon>
        <taxon>Auriscalpiaceae</taxon>
        <taxon>Artomyces</taxon>
    </lineage>
</organism>
<reference evidence="1" key="1">
    <citation type="submission" date="2021-03" db="EMBL/GenBank/DDBJ databases">
        <authorList>
            <consortium name="DOE Joint Genome Institute"/>
            <person name="Ahrendt S."/>
            <person name="Looney B.P."/>
            <person name="Miyauchi S."/>
            <person name="Morin E."/>
            <person name="Drula E."/>
            <person name="Courty P.E."/>
            <person name="Chicoki N."/>
            <person name="Fauchery L."/>
            <person name="Kohler A."/>
            <person name="Kuo A."/>
            <person name="Labutti K."/>
            <person name="Pangilinan J."/>
            <person name="Lipzen A."/>
            <person name="Riley R."/>
            <person name="Andreopoulos W."/>
            <person name="He G."/>
            <person name="Johnson J."/>
            <person name="Barry K.W."/>
            <person name="Grigoriev I.V."/>
            <person name="Nagy L."/>
            <person name="Hibbett D."/>
            <person name="Henrissat B."/>
            <person name="Matheny P.B."/>
            <person name="Labbe J."/>
            <person name="Martin F."/>
        </authorList>
    </citation>
    <scope>NUCLEOTIDE SEQUENCE</scope>
    <source>
        <strain evidence="1">HHB10654</strain>
    </source>
</reference>
<name>A0ACB8TGQ9_9AGAM</name>
<keyword evidence="2" id="KW-1185">Reference proteome</keyword>
<proteinExistence type="predicted"/>
<dbReference type="Proteomes" id="UP000814140">
    <property type="component" value="Unassembled WGS sequence"/>
</dbReference>
<comment type="caution">
    <text evidence="1">The sequence shown here is derived from an EMBL/GenBank/DDBJ whole genome shotgun (WGS) entry which is preliminary data.</text>
</comment>
<gene>
    <name evidence="1" type="ORF">BV25DRAFT_1793972</name>
</gene>